<dbReference type="SUPFAM" id="SSF53092">
    <property type="entry name" value="Creatinase/prolidase N-terminal domain"/>
    <property type="match status" value="1"/>
</dbReference>
<dbReference type="InterPro" id="IPR029149">
    <property type="entry name" value="Creatin/AminoP/Spt16_N"/>
</dbReference>
<keyword evidence="5" id="KW-0464">Manganese</keyword>
<evidence type="ECO:0000259" key="7">
    <source>
        <dbReference type="Pfam" id="PF00557"/>
    </source>
</evidence>
<dbReference type="Pfam" id="PF00557">
    <property type="entry name" value="Peptidase_M24"/>
    <property type="match status" value="1"/>
</dbReference>
<accession>A0A4V4LSX4</accession>
<feature type="domain" description="Peptidase M24 C-terminal" evidence="9">
    <location>
        <begin position="560"/>
        <end position="618"/>
    </location>
</feature>
<comment type="caution">
    <text evidence="10">The sequence shown here is derived from an EMBL/GenBank/DDBJ whole genome shotgun (WGS) entry which is preliminary data.</text>
</comment>
<reference evidence="10 11" key="1">
    <citation type="submission" date="2019-03" db="EMBL/GenBank/DDBJ databases">
        <title>Sequencing 23 genomes of Wallemia ichthyophaga.</title>
        <authorList>
            <person name="Gostincar C."/>
        </authorList>
    </citation>
    <scope>NUCLEOTIDE SEQUENCE [LARGE SCALE GENOMIC DNA]</scope>
    <source>
        <strain evidence="10 11">EXF-5753</strain>
    </source>
</reference>
<dbReference type="FunFam" id="3.40.350.10:FF:000003">
    <property type="entry name" value="Xaa-pro aminopeptidase P"/>
    <property type="match status" value="1"/>
</dbReference>
<evidence type="ECO:0000256" key="4">
    <source>
        <dbReference type="ARBA" id="ARBA00022801"/>
    </source>
</evidence>
<dbReference type="GO" id="GO:0070006">
    <property type="term" value="F:metalloaminopeptidase activity"/>
    <property type="evidence" value="ECO:0007669"/>
    <property type="project" value="InterPro"/>
</dbReference>
<evidence type="ECO:0000313" key="10">
    <source>
        <dbReference type="EMBL" id="TIA88153.1"/>
    </source>
</evidence>
<comment type="similarity">
    <text evidence="2 6">Belongs to the peptidase M24B family.</text>
</comment>
<organism evidence="10 11">
    <name type="scientific">Wallemia hederae</name>
    <dbReference type="NCBI Taxonomy" id="1540922"/>
    <lineage>
        <taxon>Eukaryota</taxon>
        <taxon>Fungi</taxon>
        <taxon>Dikarya</taxon>
        <taxon>Basidiomycota</taxon>
        <taxon>Wallemiomycotina</taxon>
        <taxon>Wallemiomycetes</taxon>
        <taxon>Wallemiales</taxon>
        <taxon>Wallemiaceae</taxon>
        <taxon>Wallemia</taxon>
    </lineage>
</organism>
<evidence type="ECO:0000256" key="2">
    <source>
        <dbReference type="ARBA" id="ARBA00008766"/>
    </source>
</evidence>
<evidence type="ECO:0000259" key="8">
    <source>
        <dbReference type="Pfam" id="PF01321"/>
    </source>
</evidence>
<comment type="cofactor">
    <cofactor evidence="1">
        <name>Mn(2+)</name>
        <dbReference type="ChEBI" id="CHEBI:29035"/>
    </cofactor>
</comment>
<gene>
    <name evidence="10" type="ORF">E3P99_02777</name>
</gene>
<dbReference type="Pfam" id="PF01321">
    <property type="entry name" value="Creatinase_N"/>
    <property type="match status" value="1"/>
</dbReference>
<keyword evidence="3 6" id="KW-0479">Metal-binding</keyword>
<feature type="domain" description="Peptidase M24" evidence="7">
    <location>
        <begin position="339"/>
        <end position="554"/>
    </location>
</feature>
<evidence type="ECO:0000313" key="11">
    <source>
        <dbReference type="Proteomes" id="UP000310189"/>
    </source>
</evidence>
<evidence type="ECO:0000256" key="3">
    <source>
        <dbReference type="ARBA" id="ARBA00022723"/>
    </source>
</evidence>
<feature type="domain" description="Creatinase N-terminal" evidence="8">
    <location>
        <begin position="38"/>
        <end position="160"/>
    </location>
</feature>
<dbReference type="Pfam" id="PF16188">
    <property type="entry name" value="Peptidase_M24_C"/>
    <property type="match status" value="1"/>
</dbReference>
<dbReference type="PANTHER" id="PTHR43763:SF17">
    <property type="entry name" value="AMINOPEPTIDASE P, CYTOPLASMIC-RELATED"/>
    <property type="match status" value="1"/>
</dbReference>
<dbReference type="InterPro" id="IPR032416">
    <property type="entry name" value="Peptidase_M24_C"/>
</dbReference>
<dbReference type="FunFam" id="3.90.230.10:FF:000009">
    <property type="entry name" value="xaa-Pro aminopeptidase 2"/>
    <property type="match status" value="1"/>
</dbReference>
<dbReference type="OrthoDB" id="9995434at2759"/>
<dbReference type="Gene3D" id="3.90.230.10">
    <property type="entry name" value="Creatinase/methionine aminopeptidase superfamily"/>
    <property type="match status" value="1"/>
</dbReference>
<dbReference type="Gene3D" id="3.40.350.10">
    <property type="entry name" value="Creatinase/prolidase N-terminal domain"/>
    <property type="match status" value="2"/>
</dbReference>
<dbReference type="Proteomes" id="UP000310189">
    <property type="component" value="Unassembled WGS sequence"/>
</dbReference>
<keyword evidence="11" id="KW-1185">Reference proteome</keyword>
<dbReference type="InterPro" id="IPR033740">
    <property type="entry name" value="Pept_M24B"/>
</dbReference>
<keyword evidence="4" id="KW-0378">Hydrolase</keyword>
<dbReference type="PANTHER" id="PTHR43763">
    <property type="entry name" value="XAA-PRO AMINOPEPTIDASE 1"/>
    <property type="match status" value="1"/>
</dbReference>
<protein>
    <recommendedName>
        <fullName evidence="12">Xaa-Pro aminopeptidase P</fullName>
    </recommendedName>
</protein>
<proteinExistence type="inferred from homology"/>
<evidence type="ECO:0000256" key="5">
    <source>
        <dbReference type="ARBA" id="ARBA00023211"/>
    </source>
</evidence>
<dbReference type="GO" id="GO:0046872">
    <property type="term" value="F:metal ion binding"/>
    <property type="evidence" value="ECO:0007669"/>
    <property type="project" value="UniProtKB-KW"/>
</dbReference>
<dbReference type="EMBL" id="SPNW01000042">
    <property type="protein sequence ID" value="TIA88153.1"/>
    <property type="molecule type" value="Genomic_DNA"/>
</dbReference>
<evidence type="ECO:0000256" key="6">
    <source>
        <dbReference type="RuleBase" id="RU000590"/>
    </source>
</evidence>
<dbReference type="InterPro" id="IPR000587">
    <property type="entry name" value="Creatinase_N"/>
</dbReference>
<dbReference type="InterPro" id="IPR001131">
    <property type="entry name" value="Peptidase_M24B_aminopep-P_CS"/>
</dbReference>
<dbReference type="CDD" id="cd01085">
    <property type="entry name" value="APP"/>
    <property type="match status" value="1"/>
</dbReference>
<dbReference type="InterPro" id="IPR036005">
    <property type="entry name" value="Creatinase/aminopeptidase-like"/>
</dbReference>
<dbReference type="SUPFAM" id="SSF55920">
    <property type="entry name" value="Creatinase/aminopeptidase"/>
    <property type="match status" value="1"/>
</dbReference>
<dbReference type="InterPro" id="IPR000994">
    <property type="entry name" value="Pept_M24"/>
</dbReference>
<dbReference type="AlphaFoldDB" id="A0A4V4LSX4"/>
<evidence type="ECO:0008006" key="12">
    <source>
        <dbReference type="Google" id="ProtNLM"/>
    </source>
</evidence>
<evidence type="ECO:0000259" key="9">
    <source>
        <dbReference type="Pfam" id="PF16188"/>
    </source>
</evidence>
<name>A0A4V4LSX4_9BASI</name>
<dbReference type="Pfam" id="PF16189">
    <property type="entry name" value="Creatinase_N_2"/>
    <property type="match status" value="1"/>
</dbReference>
<evidence type="ECO:0000256" key="1">
    <source>
        <dbReference type="ARBA" id="ARBA00001936"/>
    </source>
</evidence>
<dbReference type="InterPro" id="IPR050422">
    <property type="entry name" value="X-Pro_aminopeptidase_P"/>
</dbReference>
<dbReference type="PROSITE" id="PS00491">
    <property type="entry name" value="PROLINE_PEPTIDASE"/>
    <property type="match status" value="1"/>
</dbReference>
<sequence>MLSCVFGRQQKSITPPIEFFPTVEIKESLTSLDEFNDRLADFRELLVENKIDWYLVPTTDAHASETVADADTRLAFVSGFTGSSGIAIIGHHEAHVWTDSRYFIQAERELSRAWTLHKDGLAGVKTWLEWLSDVEECRVGVDPKLITYRQAQLVEDTLRDSDSRLIYTPHNLVDQIWYNRPRLPLRPLFELGVEFAGVHASQKLKDVDTFLGKRRALVATSLDDVAWVLNLRCHGSVPFNPVFYSYLFLSHTKKILFVNTQQLTKNVSAYLQKLGVEVKEYDQVDSTLKSVAEQFTTVFASESVSYAIAADCTFKRVRPTTSPIALAKATKNATELRGAREAYKRDGLAFVRFLAWLDGQVRAGNPNLTEWNVSAKFDNIRSKLPLFKGLAYENISATGANAALPHYTAGPDAPKLDLSTPYLNDSGGQYLDGTCDTTRTVHMGTPSHAQKVAFTRVLQGHIAIDSLVFPEGTTGGHIDALARRPLWKERLDYGHGTGHGIGSYLNVHEGPHGINKGASFAQHPLRVGCINSNEPGCYAENQFGMRIESVVAVQPAKEKGWLRYERITKVPIDKRLVDFSILTQFEKEWLHAHNEDVKATLLPLLDESEVLTRQWLKAQ</sequence>